<keyword evidence="4 5" id="KW-0472">Membrane</keyword>
<keyword evidence="8" id="KW-1185">Reference proteome</keyword>
<reference evidence="8" key="1">
    <citation type="submission" date="2005-10" db="EMBL/GenBank/DDBJ databases">
        <title>Complete sequence of Pelobacter carbinolicus DSM 2380.</title>
        <authorList>
            <person name="Copeland A."/>
            <person name="Lucas S."/>
            <person name="Lapidus A."/>
            <person name="Barry K."/>
            <person name="Detter J.C."/>
            <person name="Glavina T."/>
            <person name="Hammon N."/>
            <person name="Israni S."/>
            <person name="Pitluck S."/>
            <person name="Chertkov O."/>
            <person name="Schmutz J."/>
            <person name="Larimer F."/>
            <person name="Land M."/>
            <person name="Kyrpides N."/>
            <person name="Ivanova N."/>
            <person name="Richardson P."/>
        </authorList>
    </citation>
    <scope>NUCLEOTIDE SEQUENCE [LARGE SCALE GENOMIC DNA]</scope>
    <source>
        <strain evidence="8">DSM 2380 / NBRC 103641 / GraBd1</strain>
    </source>
</reference>
<evidence type="ECO:0000256" key="4">
    <source>
        <dbReference type="ARBA" id="ARBA00023136"/>
    </source>
</evidence>
<evidence type="ECO:0000256" key="3">
    <source>
        <dbReference type="ARBA" id="ARBA00022989"/>
    </source>
</evidence>
<evidence type="ECO:0000256" key="2">
    <source>
        <dbReference type="ARBA" id="ARBA00022692"/>
    </source>
</evidence>
<dbReference type="RefSeq" id="WP_011342553.1">
    <property type="nucleotide sequence ID" value="NC_007498.2"/>
</dbReference>
<dbReference type="EMBL" id="CP000142">
    <property type="protein sequence ID" value="ABA90008.1"/>
    <property type="molecule type" value="Genomic_DNA"/>
</dbReference>
<feature type="transmembrane region" description="Helical" evidence="5">
    <location>
        <begin position="111"/>
        <end position="133"/>
    </location>
</feature>
<reference evidence="7 8" key="2">
    <citation type="journal article" date="2012" name="BMC Genomics">
        <title>The genome of Pelobacter carbinolicus reveals surprising metabolic capabilities and physiological features.</title>
        <authorList>
            <person name="Aklujkar M."/>
            <person name="Haveman S.A."/>
            <person name="Didonato R.Jr."/>
            <person name="Chertkov O."/>
            <person name="Han C.S."/>
            <person name="Land M.L."/>
            <person name="Brown P."/>
            <person name="Lovley D.R."/>
        </authorList>
    </citation>
    <scope>NUCLEOTIDE SEQUENCE [LARGE SCALE GENOMIC DNA]</scope>
    <source>
        <strain evidence="8">DSM 2380 / NBRC 103641 / GraBd1</strain>
    </source>
</reference>
<evidence type="ECO:0000259" key="6">
    <source>
        <dbReference type="Pfam" id="PF05154"/>
    </source>
</evidence>
<dbReference type="SUPFAM" id="SSF54523">
    <property type="entry name" value="Pili subunits"/>
    <property type="match status" value="1"/>
</dbReference>
<dbReference type="InterPro" id="IPR045584">
    <property type="entry name" value="Pilin-like"/>
</dbReference>
<keyword evidence="2 5" id="KW-0812">Transmembrane</keyword>
<keyword evidence="3 5" id="KW-1133">Transmembrane helix</keyword>
<dbReference type="OrthoDB" id="5398590at2"/>
<organism evidence="7 8">
    <name type="scientific">Syntrophotalea carbinolica (strain DSM 2380 / NBRC 103641 / GraBd1)</name>
    <name type="common">Pelobacter carbinolicus</name>
    <dbReference type="NCBI Taxonomy" id="338963"/>
    <lineage>
        <taxon>Bacteria</taxon>
        <taxon>Pseudomonadati</taxon>
        <taxon>Thermodesulfobacteriota</taxon>
        <taxon>Desulfuromonadia</taxon>
        <taxon>Desulfuromonadales</taxon>
        <taxon>Syntrophotaleaceae</taxon>
        <taxon>Syntrophotalea</taxon>
    </lineage>
</organism>
<evidence type="ECO:0000313" key="8">
    <source>
        <dbReference type="Proteomes" id="UP000002534"/>
    </source>
</evidence>
<name>Q3A0U9_SYNC1</name>
<dbReference type="AlphaFoldDB" id="Q3A0U9"/>
<dbReference type="STRING" id="338963.Pcar_2773"/>
<feature type="transmembrane region" description="Helical" evidence="5">
    <location>
        <begin position="69"/>
        <end position="91"/>
    </location>
</feature>
<dbReference type="Proteomes" id="UP000002534">
    <property type="component" value="Chromosome"/>
</dbReference>
<dbReference type="Gene3D" id="3.30.700.10">
    <property type="entry name" value="Glycoprotein, Type 4 Pilin"/>
    <property type="match status" value="1"/>
</dbReference>
<comment type="subcellular location">
    <subcellularLocation>
        <location evidence="1">Membrane</location>
        <topology evidence="1">Multi-pass membrane protein</topology>
    </subcellularLocation>
</comment>
<sequence length="247" mass="26817">MPENNASSKFCSTCGKPLHLQAEICPHCGVRAMPAPGTGVSKAALLLFTFFLGGIGAHKFYLRKYGQGVLYLLFCWTGIPGIVAFVEFILYCFKSEAELQQSYPMTNGSALALALIVPFGIIPIIGILAAIAIPQFVSYRQKAYNAAALSDLKNCRTETEAYYADNFTYPTRTGQMVCGTADGVAVYFLPLGGEDFQIISFHKNGETAYLTGSESIEISQNSRSEIESQLAEQFGMSGGYGAFHFIE</sequence>
<evidence type="ECO:0000256" key="1">
    <source>
        <dbReference type="ARBA" id="ARBA00004141"/>
    </source>
</evidence>
<gene>
    <name evidence="7" type="ordered locus">Pcar_2773</name>
</gene>
<feature type="transmembrane region" description="Helical" evidence="5">
    <location>
        <begin position="43"/>
        <end position="62"/>
    </location>
</feature>
<evidence type="ECO:0000313" key="7">
    <source>
        <dbReference type="EMBL" id="ABA90008.1"/>
    </source>
</evidence>
<evidence type="ECO:0000256" key="5">
    <source>
        <dbReference type="SAM" id="Phobius"/>
    </source>
</evidence>
<dbReference type="GO" id="GO:0016020">
    <property type="term" value="C:membrane"/>
    <property type="evidence" value="ECO:0007669"/>
    <property type="project" value="UniProtKB-SubCell"/>
</dbReference>
<dbReference type="InterPro" id="IPR007829">
    <property type="entry name" value="TM2"/>
</dbReference>
<feature type="domain" description="TM2" evidence="6">
    <location>
        <begin position="39"/>
        <end position="89"/>
    </location>
</feature>
<dbReference type="KEGG" id="pca:Pcar_2773"/>
<proteinExistence type="predicted"/>
<dbReference type="HOGENOM" id="CLU_1123698_0_0_7"/>
<protein>
    <submittedName>
        <fullName evidence="7">Geopilin domain membrane protein</fullName>
    </submittedName>
</protein>
<accession>Q3A0U9</accession>
<dbReference type="eggNOG" id="COG2314">
    <property type="taxonomic scope" value="Bacteria"/>
</dbReference>
<dbReference type="Pfam" id="PF05154">
    <property type="entry name" value="TM2"/>
    <property type="match status" value="1"/>
</dbReference>